<feature type="domain" description="PAS" evidence="7">
    <location>
        <begin position="534"/>
        <end position="604"/>
    </location>
</feature>
<proteinExistence type="predicted"/>
<dbReference type="CDD" id="cd00082">
    <property type="entry name" value="HisKA"/>
    <property type="match status" value="1"/>
</dbReference>
<accession>A0ABY1IH01</accession>
<dbReference type="InterPro" id="IPR005467">
    <property type="entry name" value="His_kinase_dom"/>
</dbReference>
<dbReference type="PRINTS" id="PR00344">
    <property type="entry name" value="BCTRLSENSOR"/>
</dbReference>
<sequence>MNPLEIMAFEDVRRAGEAGCAVAALSADLTQVLWHNKAADTLTSGTPSPLSRIREFAGALMRDGEVTTRLPTQSGAGFVSITIRLRMAVAAAGEEFVLLSSLHPMARPDVGAMLAERLLRESGMIGHPAAIITAGGLQAMSASLDPDRAADFIDAADEFLTGPIDYLEIADEGRKLAFARLGSGLALVADTGPWTDAQPFKPAMAEPAPQAPAVPTDATEAQASTTPIGQIVQRWHERLSEKAVTLRYKAAESRDRLRTEAMPGHPGQAEPAISLADGRFEWRVDAAYRFTAVGAELAAAVGASAQALHGHAIFEIMDRLGLDPSGEIAHLLRSRAPWSDRMVDWPVDGSDDRMRIELAALPVYGRGTVFEGIRGFGRIVGRVEAESLPEPANGTGLSGAEADAFASIGAALGGLGDTPPAAPPSDLPADIVTFLDALPVAALVQARGRLAHANRSFFDLSGYAGLAALEAAGGLEVLAADDGRLGEAQGCIRLLRQDGEVVRVSCQMQRITVAGTAILLFTFQRPAPAPADEETIELRAVLDTATDGILMLEDDGTLRAMNGSAEALFGLSAAKCRGFPFTDLIAEDSRATAAAYLAALRDGGMQSILNDGREVLGKVARGAPIPLFITIGRLGAGRGWCVVIRDIGHWKRIEEELVAARRQAEDASLHKSRFLTNISHELRTPLNAIIGFADVMAAESFGPIGNERYLQYLRDIKHSGHHLLDLVNDLLDISKIEAGKASLKIAPVSAVDIAAEIVSLMQPQAGRARVILRSDLPRGLPHILADARSIRQIALNLLSNAIRFTPAGGQVVVSASVDTKGCFILRFRDTGIGMSEDEMSEAMIPYSQVSAIARERGDGTGLGLPLTKAMVEANSARFALRSTQGEGTIVEITFPADRVVAQ</sequence>
<dbReference type="SUPFAM" id="SSF55874">
    <property type="entry name" value="ATPase domain of HSP90 chaperone/DNA topoisomerase II/histidine kinase"/>
    <property type="match status" value="1"/>
</dbReference>
<keyword evidence="5" id="KW-0418">Kinase</keyword>
<name>A0ABY1IH01_9HYPH</name>
<dbReference type="Gene3D" id="3.30.565.10">
    <property type="entry name" value="Histidine kinase-like ATPase, C-terminal domain"/>
    <property type="match status" value="1"/>
</dbReference>
<dbReference type="Proteomes" id="UP000184290">
    <property type="component" value="Unassembled WGS sequence"/>
</dbReference>
<dbReference type="SMART" id="SM00387">
    <property type="entry name" value="HATPase_c"/>
    <property type="match status" value="1"/>
</dbReference>
<dbReference type="EC" id="2.7.13.3" evidence="2"/>
<evidence type="ECO:0000256" key="2">
    <source>
        <dbReference type="ARBA" id="ARBA00012438"/>
    </source>
</evidence>
<dbReference type="InterPro" id="IPR013767">
    <property type="entry name" value="PAS_fold"/>
</dbReference>
<evidence type="ECO:0000313" key="9">
    <source>
        <dbReference type="Proteomes" id="UP000184290"/>
    </source>
</evidence>
<dbReference type="PANTHER" id="PTHR43047">
    <property type="entry name" value="TWO-COMPONENT HISTIDINE PROTEIN KINASE"/>
    <property type="match status" value="1"/>
</dbReference>
<dbReference type="Gene3D" id="3.30.450.20">
    <property type="entry name" value="PAS domain"/>
    <property type="match status" value="1"/>
</dbReference>
<reference evidence="8 9" key="1">
    <citation type="submission" date="2016-11" db="EMBL/GenBank/DDBJ databases">
        <authorList>
            <person name="Varghese N."/>
            <person name="Submissions S."/>
        </authorList>
    </citation>
    <scope>NUCLEOTIDE SEQUENCE [LARGE SCALE GENOMIC DNA]</scope>
    <source>
        <strain evidence="8 9">DSM 21988</strain>
    </source>
</reference>
<evidence type="ECO:0000256" key="5">
    <source>
        <dbReference type="ARBA" id="ARBA00022777"/>
    </source>
</evidence>
<dbReference type="Pfam" id="PF00512">
    <property type="entry name" value="HisKA"/>
    <property type="match status" value="1"/>
</dbReference>
<evidence type="ECO:0000256" key="1">
    <source>
        <dbReference type="ARBA" id="ARBA00000085"/>
    </source>
</evidence>
<dbReference type="InterPro" id="IPR003594">
    <property type="entry name" value="HATPase_dom"/>
</dbReference>
<dbReference type="InterPro" id="IPR003661">
    <property type="entry name" value="HisK_dim/P_dom"/>
</dbReference>
<dbReference type="SUPFAM" id="SSF47384">
    <property type="entry name" value="Homodimeric domain of signal transducing histidine kinase"/>
    <property type="match status" value="1"/>
</dbReference>
<keyword evidence="3" id="KW-0597">Phosphoprotein</keyword>
<dbReference type="InterPro" id="IPR036097">
    <property type="entry name" value="HisK_dim/P_sf"/>
</dbReference>
<evidence type="ECO:0000256" key="4">
    <source>
        <dbReference type="ARBA" id="ARBA00022679"/>
    </source>
</evidence>
<dbReference type="PROSITE" id="PS50109">
    <property type="entry name" value="HIS_KIN"/>
    <property type="match status" value="1"/>
</dbReference>
<dbReference type="Pfam" id="PF02518">
    <property type="entry name" value="HATPase_c"/>
    <property type="match status" value="1"/>
</dbReference>
<comment type="caution">
    <text evidence="8">The sequence shown here is derived from an EMBL/GenBank/DDBJ whole genome shotgun (WGS) entry which is preliminary data.</text>
</comment>
<evidence type="ECO:0000313" key="8">
    <source>
        <dbReference type="EMBL" id="SHJ16311.1"/>
    </source>
</evidence>
<dbReference type="InterPro" id="IPR035965">
    <property type="entry name" value="PAS-like_dom_sf"/>
</dbReference>
<dbReference type="InterPro" id="IPR036890">
    <property type="entry name" value="HATPase_C_sf"/>
</dbReference>
<dbReference type="PANTHER" id="PTHR43047:SF72">
    <property type="entry name" value="OSMOSENSING HISTIDINE PROTEIN KINASE SLN1"/>
    <property type="match status" value="1"/>
</dbReference>
<dbReference type="SMART" id="SM00388">
    <property type="entry name" value="HisKA"/>
    <property type="match status" value="1"/>
</dbReference>
<dbReference type="SUPFAM" id="SSF55785">
    <property type="entry name" value="PYP-like sensor domain (PAS domain)"/>
    <property type="match status" value="1"/>
</dbReference>
<dbReference type="PROSITE" id="PS50112">
    <property type="entry name" value="PAS"/>
    <property type="match status" value="1"/>
</dbReference>
<dbReference type="Pfam" id="PF00989">
    <property type="entry name" value="PAS"/>
    <property type="match status" value="1"/>
</dbReference>
<dbReference type="InterPro" id="IPR000014">
    <property type="entry name" value="PAS"/>
</dbReference>
<dbReference type="NCBIfam" id="TIGR00229">
    <property type="entry name" value="sensory_box"/>
    <property type="match status" value="1"/>
</dbReference>
<evidence type="ECO:0000259" key="6">
    <source>
        <dbReference type="PROSITE" id="PS50109"/>
    </source>
</evidence>
<keyword evidence="9" id="KW-1185">Reference proteome</keyword>
<evidence type="ECO:0000259" key="7">
    <source>
        <dbReference type="PROSITE" id="PS50112"/>
    </source>
</evidence>
<keyword evidence="4" id="KW-0808">Transferase</keyword>
<dbReference type="Gene3D" id="1.10.287.130">
    <property type="match status" value="1"/>
</dbReference>
<dbReference type="InterPro" id="IPR004358">
    <property type="entry name" value="Sig_transdc_His_kin-like_C"/>
</dbReference>
<evidence type="ECO:0000256" key="3">
    <source>
        <dbReference type="ARBA" id="ARBA00022553"/>
    </source>
</evidence>
<dbReference type="EMBL" id="FQZC01000002">
    <property type="protein sequence ID" value="SHJ16311.1"/>
    <property type="molecule type" value="Genomic_DNA"/>
</dbReference>
<protein>
    <recommendedName>
        <fullName evidence="2">histidine kinase</fullName>
        <ecNumber evidence="2">2.7.13.3</ecNumber>
    </recommendedName>
</protein>
<feature type="domain" description="Histidine kinase" evidence="6">
    <location>
        <begin position="677"/>
        <end position="898"/>
    </location>
</feature>
<organism evidence="8 9">
    <name type="scientific">Aureimonas altamirensis DSM 21988</name>
    <dbReference type="NCBI Taxonomy" id="1121026"/>
    <lineage>
        <taxon>Bacteria</taxon>
        <taxon>Pseudomonadati</taxon>
        <taxon>Pseudomonadota</taxon>
        <taxon>Alphaproteobacteria</taxon>
        <taxon>Hyphomicrobiales</taxon>
        <taxon>Aurantimonadaceae</taxon>
        <taxon>Aureimonas</taxon>
    </lineage>
</organism>
<comment type="catalytic activity">
    <reaction evidence="1">
        <text>ATP + protein L-histidine = ADP + protein N-phospho-L-histidine.</text>
        <dbReference type="EC" id="2.7.13.3"/>
    </reaction>
</comment>
<gene>
    <name evidence="8" type="ORF">SAMN02745911_1872</name>
</gene>
<dbReference type="CDD" id="cd00130">
    <property type="entry name" value="PAS"/>
    <property type="match status" value="1"/>
</dbReference>
<dbReference type="SMART" id="SM00091">
    <property type="entry name" value="PAS"/>
    <property type="match status" value="2"/>
</dbReference>